<gene>
    <name evidence="7" type="ORF">ACFQGU_06000</name>
</gene>
<reference evidence="8" key="1">
    <citation type="journal article" date="2019" name="Int. J. Syst. Evol. Microbiol.">
        <title>The Global Catalogue of Microorganisms (GCM) 10K type strain sequencing project: providing services to taxonomists for standard genome sequencing and annotation.</title>
        <authorList>
            <consortium name="The Broad Institute Genomics Platform"/>
            <consortium name="The Broad Institute Genome Sequencing Center for Infectious Disease"/>
            <person name="Wu L."/>
            <person name="Ma J."/>
        </authorList>
    </citation>
    <scope>NUCLEOTIDE SEQUENCE [LARGE SCALE GENOMIC DNA]</scope>
    <source>
        <strain evidence="8">CGMCC 4.7317</strain>
    </source>
</reference>
<accession>A0ABW1SYT1</accession>
<dbReference type="Gene3D" id="3.30.450.40">
    <property type="match status" value="1"/>
</dbReference>
<keyword evidence="3" id="KW-0418">Kinase</keyword>
<evidence type="ECO:0000256" key="5">
    <source>
        <dbReference type="PROSITE-ProRule" id="PRU00169"/>
    </source>
</evidence>
<organism evidence="7 8">
    <name type="scientific">Longivirga aurantiaca</name>
    <dbReference type="NCBI Taxonomy" id="1837743"/>
    <lineage>
        <taxon>Bacteria</taxon>
        <taxon>Bacillati</taxon>
        <taxon>Actinomycetota</taxon>
        <taxon>Actinomycetes</taxon>
        <taxon>Sporichthyales</taxon>
        <taxon>Sporichthyaceae</taxon>
        <taxon>Longivirga</taxon>
    </lineage>
</organism>
<dbReference type="InterPro" id="IPR029016">
    <property type="entry name" value="GAF-like_dom_sf"/>
</dbReference>
<sequence>MTYGKPTAVVADDSPTLRRIVTGVLQDAGFEVVLAEDGVEAVQAVFRTMPDVVILDVQMPRVSGYVAARVLKDDWQTADLPVLFLTSLNAASDRYWGARAGAERFLTKDFEAPELVEAVRGAILTAERARGGRQSIKADPLELTDDDVLARVCDLLDRKLFEASVTQDVTTIAADVHGFEETVAAVLSAMEAIVDCDLAAVLLLDPHREAPDATYVSVAREVTDQQYLEMLEAIAGAAEQATGVPTAAHELLPMIADPHGRLGAADADTVENPGLATFLSMPLRAGGRLLGVLALSSSSPNAFGESALTTLRLVAPPAAVVIDHARLSGVRV</sequence>
<protein>
    <submittedName>
        <fullName evidence="7">Response regulator</fullName>
    </submittedName>
</protein>
<evidence type="ECO:0000256" key="1">
    <source>
        <dbReference type="ARBA" id="ARBA00022553"/>
    </source>
</evidence>
<dbReference type="InterPro" id="IPR050595">
    <property type="entry name" value="Bact_response_regulator"/>
</dbReference>
<proteinExistence type="predicted"/>
<feature type="modified residue" description="4-aspartylphosphate" evidence="5">
    <location>
        <position position="56"/>
    </location>
</feature>
<dbReference type="RefSeq" id="WP_386764701.1">
    <property type="nucleotide sequence ID" value="NZ_JBHSTI010000008.1"/>
</dbReference>
<dbReference type="SMART" id="SM00065">
    <property type="entry name" value="GAF"/>
    <property type="match status" value="1"/>
</dbReference>
<comment type="caution">
    <text evidence="7">The sequence shown here is derived from an EMBL/GenBank/DDBJ whole genome shotgun (WGS) entry which is preliminary data.</text>
</comment>
<name>A0ABW1SYT1_9ACTN</name>
<dbReference type="PROSITE" id="PS50110">
    <property type="entry name" value="RESPONSE_REGULATORY"/>
    <property type="match status" value="1"/>
</dbReference>
<evidence type="ECO:0000256" key="3">
    <source>
        <dbReference type="ARBA" id="ARBA00022777"/>
    </source>
</evidence>
<dbReference type="PANTHER" id="PTHR44591:SF14">
    <property type="entry name" value="PROTEIN PILG"/>
    <property type="match status" value="1"/>
</dbReference>
<dbReference type="PANTHER" id="PTHR44591">
    <property type="entry name" value="STRESS RESPONSE REGULATOR PROTEIN 1"/>
    <property type="match status" value="1"/>
</dbReference>
<dbReference type="InterPro" id="IPR003018">
    <property type="entry name" value="GAF"/>
</dbReference>
<feature type="domain" description="Response regulatory" evidence="6">
    <location>
        <begin position="7"/>
        <end position="123"/>
    </location>
</feature>
<dbReference type="SMART" id="SM00448">
    <property type="entry name" value="REC"/>
    <property type="match status" value="1"/>
</dbReference>
<keyword evidence="1 5" id="KW-0597">Phosphoprotein</keyword>
<evidence type="ECO:0000256" key="4">
    <source>
        <dbReference type="ARBA" id="ARBA00023012"/>
    </source>
</evidence>
<dbReference type="Pfam" id="PF00072">
    <property type="entry name" value="Response_reg"/>
    <property type="match status" value="1"/>
</dbReference>
<dbReference type="SUPFAM" id="SSF52172">
    <property type="entry name" value="CheY-like"/>
    <property type="match status" value="1"/>
</dbReference>
<dbReference type="SUPFAM" id="SSF55781">
    <property type="entry name" value="GAF domain-like"/>
    <property type="match status" value="1"/>
</dbReference>
<dbReference type="EMBL" id="JBHSTI010000008">
    <property type="protein sequence ID" value="MFC6237421.1"/>
    <property type="molecule type" value="Genomic_DNA"/>
</dbReference>
<dbReference type="Gene3D" id="3.40.50.2300">
    <property type="match status" value="1"/>
</dbReference>
<dbReference type="InterPro" id="IPR011006">
    <property type="entry name" value="CheY-like_superfamily"/>
</dbReference>
<evidence type="ECO:0000259" key="6">
    <source>
        <dbReference type="PROSITE" id="PS50110"/>
    </source>
</evidence>
<evidence type="ECO:0000313" key="8">
    <source>
        <dbReference type="Proteomes" id="UP001596138"/>
    </source>
</evidence>
<evidence type="ECO:0000256" key="2">
    <source>
        <dbReference type="ARBA" id="ARBA00022679"/>
    </source>
</evidence>
<keyword evidence="4" id="KW-0902">Two-component regulatory system</keyword>
<evidence type="ECO:0000313" key="7">
    <source>
        <dbReference type="EMBL" id="MFC6237421.1"/>
    </source>
</evidence>
<keyword evidence="8" id="KW-1185">Reference proteome</keyword>
<dbReference type="Pfam" id="PF01590">
    <property type="entry name" value="GAF"/>
    <property type="match status" value="1"/>
</dbReference>
<dbReference type="InterPro" id="IPR001789">
    <property type="entry name" value="Sig_transdc_resp-reg_receiver"/>
</dbReference>
<keyword evidence="2" id="KW-0808">Transferase</keyword>
<dbReference type="Proteomes" id="UP001596138">
    <property type="component" value="Unassembled WGS sequence"/>
</dbReference>